<gene>
    <name evidence="10" type="ORF">ABB30_00805</name>
</gene>
<dbReference type="PANTHER" id="PTHR11705">
    <property type="entry name" value="PROTEASE FAMILY M14 CARBOXYPEPTIDASE A,B"/>
    <property type="match status" value="1"/>
</dbReference>
<dbReference type="Pfam" id="PF00246">
    <property type="entry name" value="Peptidase_M14"/>
    <property type="match status" value="1"/>
</dbReference>
<keyword evidence="6" id="KW-0482">Metalloprotease</keyword>
<dbReference type="Proteomes" id="UP000050956">
    <property type="component" value="Unassembled WGS sequence"/>
</dbReference>
<dbReference type="Gene3D" id="3.40.630.10">
    <property type="entry name" value="Zn peptidases"/>
    <property type="match status" value="1"/>
</dbReference>
<keyword evidence="8" id="KW-0732">Signal</keyword>
<evidence type="ECO:0000256" key="7">
    <source>
        <dbReference type="PROSITE-ProRule" id="PRU01379"/>
    </source>
</evidence>
<dbReference type="STRING" id="336566.ABB30_00805"/>
<dbReference type="GO" id="GO:0008270">
    <property type="term" value="F:zinc ion binding"/>
    <property type="evidence" value="ECO:0007669"/>
    <property type="project" value="InterPro"/>
</dbReference>
<protein>
    <submittedName>
        <fullName evidence="10">Peptidase M14</fullName>
    </submittedName>
</protein>
<evidence type="ECO:0000256" key="4">
    <source>
        <dbReference type="ARBA" id="ARBA00022801"/>
    </source>
</evidence>
<comment type="cofactor">
    <cofactor evidence="1">
        <name>Zn(2+)</name>
        <dbReference type="ChEBI" id="CHEBI:29105"/>
    </cofactor>
</comment>
<feature type="domain" description="Peptidase M14" evidence="9">
    <location>
        <begin position="74"/>
        <end position="371"/>
    </location>
</feature>
<evidence type="ECO:0000256" key="8">
    <source>
        <dbReference type="SAM" id="SignalP"/>
    </source>
</evidence>
<name>A0A0R0DN55_9GAMM</name>
<evidence type="ECO:0000259" key="9">
    <source>
        <dbReference type="PROSITE" id="PS52035"/>
    </source>
</evidence>
<dbReference type="PATRIC" id="fig|336566.3.peg.1830"/>
<keyword evidence="3" id="KW-0645">Protease</keyword>
<proteinExistence type="inferred from homology"/>
<evidence type="ECO:0000256" key="2">
    <source>
        <dbReference type="ARBA" id="ARBA00005988"/>
    </source>
</evidence>
<keyword evidence="11" id="KW-1185">Reference proteome</keyword>
<evidence type="ECO:0000256" key="5">
    <source>
        <dbReference type="ARBA" id="ARBA00022833"/>
    </source>
</evidence>
<dbReference type="SUPFAM" id="SSF53187">
    <property type="entry name" value="Zn-dependent exopeptidases"/>
    <property type="match status" value="1"/>
</dbReference>
<dbReference type="EMBL" id="LDJM01000003">
    <property type="protein sequence ID" value="KRG79508.1"/>
    <property type="molecule type" value="Genomic_DNA"/>
</dbReference>
<organism evidence="10 11">
    <name type="scientific">Stenotrophomonas ginsengisoli</name>
    <dbReference type="NCBI Taxonomy" id="336566"/>
    <lineage>
        <taxon>Bacteria</taxon>
        <taxon>Pseudomonadati</taxon>
        <taxon>Pseudomonadota</taxon>
        <taxon>Gammaproteobacteria</taxon>
        <taxon>Lysobacterales</taxon>
        <taxon>Lysobacteraceae</taxon>
        <taxon>Stenotrophomonas</taxon>
    </lineage>
</organism>
<accession>A0A0R0DN55</accession>
<keyword evidence="5" id="KW-0862">Zinc</keyword>
<evidence type="ECO:0000313" key="11">
    <source>
        <dbReference type="Proteomes" id="UP000050956"/>
    </source>
</evidence>
<dbReference type="InterPro" id="IPR029062">
    <property type="entry name" value="Class_I_gatase-like"/>
</dbReference>
<feature type="chain" id="PRO_5006395971" evidence="8">
    <location>
        <begin position="36"/>
        <end position="876"/>
    </location>
</feature>
<sequence length="876" mass="94627">MQDSRGIFVSLCNRLARAATPAVLALALLATPSFAQDLRPSQADPISYYFPGAGQFDPAIPTPQQFLGHAIGSRYTRHDRLVAYLQELARVSDRVQVEQIGQSYEGRALLLLTISSPRNLARLPEIAAQRQQLVDPAAGLPGADAPAVAWLAYSVHGNETSSGEAALLTAYYLAASQDPETVRWLQQAVVVIDPAQNPDGRDRAANWHNAWGSNPASADPADREHVEPFPGGRFNHYLTDLNRDWLALGQADSWPKIEHFHRWYPNIQIDFHEMGKDSTYYFEPSPASMESPLLPKSSYQANHWLARFHAQALDGLGSLYYTGENFDNFSPIFGSTYPDFHGAVGVTVEQASSRGLVQESVNGDLHFDFTVRNQVAIGLASVRGAVEDKARLFDLQKEFYRSALKQAASHGAKDWVFGDAHDPTLSRELLARLLHHRIEVRELAREVSIDGKRFVPGSAWVVPVRQPQFRLAHSIFEFTPPVEGDVFYNGTSYAVAPAYGLNYAASRSALSAGARVTALPASSGGVVGGAFAYAYVLDLRDFGAYNVVGALHAAGIRLRASFAPFQATAAGQAQDFGHGAVVVPVAGQVLDAAALHARLQQLGQQHGVTVQALASGRSNSGVDLGSDNMRALRAPRIALVMGEGVSASEIGSAWFAFDTHLGLPSSKLEPAQLGRVDLARYTSIVLSGGNYAAISPAAVSALKAWVAGGGSLVAWGSGARWAVEQGIATAKIKPGDEAASERLDFGTQRDVFALRRVSGNILSADIDLSHPLAFGLQHRAIHVNKESGLVLEASPNAYLNVVRIDDKPRVNGYLSADNLRRVAGSSFAQVVPSGQGNVVLFADDPVHRKYWYGTERLLLNATLFGNHLNPMRQRGE</sequence>
<dbReference type="SMART" id="SM00631">
    <property type="entry name" value="Zn_pept"/>
    <property type="match status" value="1"/>
</dbReference>
<dbReference type="PROSITE" id="PS52035">
    <property type="entry name" value="PEPTIDASE_M14"/>
    <property type="match status" value="1"/>
</dbReference>
<evidence type="ECO:0000256" key="1">
    <source>
        <dbReference type="ARBA" id="ARBA00001947"/>
    </source>
</evidence>
<dbReference type="GO" id="GO:0004181">
    <property type="term" value="F:metallocarboxypeptidase activity"/>
    <property type="evidence" value="ECO:0007669"/>
    <property type="project" value="InterPro"/>
</dbReference>
<feature type="signal peptide" evidence="8">
    <location>
        <begin position="1"/>
        <end position="35"/>
    </location>
</feature>
<evidence type="ECO:0000256" key="3">
    <source>
        <dbReference type="ARBA" id="ARBA00022670"/>
    </source>
</evidence>
<dbReference type="OrthoDB" id="9758209at2"/>
<dbReference type="GO" id="GO:0006508">
    <property type="term" value="P:proteolysis"/>
    <property type="evidence" value="ECO:0007669"/>
    <property type="project" value="UniProtKB-KW"/>
</dbReference>
<evidence type="ECO:0000256" key="6">
    <source>
        <dbReference type="ARBA" id="ARBA00023049"/>
    </source>
</evidence>
<comment type="caution">
    <text evidence="10">The sequence shown here is derived from an EMBL/GenBank/DDBJ whole genome shotgun (WGS) entry which is preliminary data.</text>
</comment>
<dbReference type="AlphaFoldDB" id="A0A0R0DN55"/>
<keyword evidence="4" id="KW-0378">Hydrolase</keyword>
<comment type="similarity">
    <text evidence="2 7">Belongs to the peptidase M14 family.</text>
</comment>
<dbReference type="InterPro" id="IPR000834">
    <property type="entry name" value="Peptidase_M14"/>
</dbReference>
<dbReference type="Gene3D" id="3.40.50.880">
    <property type="match status" value="1"/>
</dbReference>
<dbReference type="GO" id="GO:0005615">
    <property type="term" value="C:extracellular space"/>
    <property type="evidence" value="ECO:0007669"/>
    <property type="project" value="TreeGrafter"/>
</dbReference>
<feature type="active site" description="Proton donor/acceptor" evidence="7">
    <location>
        <position position="349"/>
    </location>
</feature>
<dbReference type="PANTHER" id="PTHR11705:SF143">
    <property type="entry name" value="SLL0236 PROTEIN"/>
    <property type="match status" value="1"/>
</dbReference>
<dbReference type="SUPFAM" id="SSF52317">
    <property type="entry name" value="Class I glutamine amidotransferase-like"/>
    <property type="match status" value="1"/>
</dbReference>
<reference evidence="10 11" key="1">
    <citation type="submission" date="2015-05" db="EMBL/GenBank/DDBJ databases">
        <title>Genome sequencing and analysis of members of genus Stenotrophomonas.</title>
        <authorList>
            <person name="Patil P.P."/>
            <person name="Midha S."/>
            <person name="Patil P.B."/>
        </authorList>
    </citation>
    <scope>NUCLEOTIDE SEQUENCE [LARGE SCALE GENOMIC DNA]</scope>
    <source>
        <strain evidence="10 11">DSM 24757</strain>
    </source>
</reference>
<dbReference type="RefSeq" id="WP_057636335.1">
    <property type="nucleotide sequence ID" value="NZ_LDJM01000003.1"/>
</dbReference>
<evidence type="ECO:0000313" key="10">
    <source>
        <dbReference type="EMBL" id="KRG79508.1"/>
    </source>
</evidence>